<dbReference type="InterPro" id="IPR050546">
    <property type="entry name" value="Glycosyl_Hydrlase_16"/>
</dbReference>
<dbReference type="GO" id="GO:0003735">
    <property type="term" value="F:structural constituent of ribosome"/>
    <property type="evidence" value="ECO:0007669"/>
    <property type="project" value="InterPro"/>
</dbReference>
<feature type="compositionally biased region" description="Basic residues" evidence="4">
    <location>
        <begin position="83"/>
        <end position="102"/>
    </location>
</feature>
<feature type="region of interest" description="Disordered" evidence="4">
    <location>
        <begin position="78"/>
        <end position="108"/>
    </location>
</feature>
<name>A0A4S4LBR8_9AGAM</name>
<keyword evidence="3" id="KW-0687">Ribonucleoprotein</keyword>
<dbReference type="Proteomes" id="UP000308199">
    <property type="component" value="Unassembled WGS sequence"/>
</dbReference>
<evidence type="ECO:0000256" key="2">
    <source>
        <dbReference type="ARBA" id="ARBA00022980"/>
    </source>
</evidence>
<dbReference type="Gene3D" id="3.30.70.3370">
    <property type="match status" value="1"/>
</dbReference>
<dbReference type="CDD" id="cd02181">
    <property type="entry name" value="GH16_fungal_Lam16A_glucanase"/>
    <property type="match status" value="1"/>
</dbReference>
<protein>
    <recommendedName>
        <fullName evidence="5">GH16 domain-containing protein</fullName>
    </recommendedName>
</protein>
<comment type="caution">
    <text evidence="6">The sequence shown here is derived from an EMBL/GenBank/DDBJ whole genome shotgun (WGS) entry which is preliminary data.</text>
</comment>
<dbReference type="PANTHER" id="PTHR10963:SF24">
    <property type="entry name" value="GLYCOSIDASE C21B10.07-RELATED"/>
    <property type="match status" value="1"/>
</dbReference>
<evidence type="ECO:0000259" key="5">
    <source>
        <dbReference type="PROSITE" id="PS51762"/>
    </source>
</evidence>
<dbReference type="GO" id="GO:1990904">
    <property type="term" value="C:ribonucleoprotein complex"/>
    <property type="evidence" value="ECO:0007669"/>
    <property type="project" value="UniProtKB-KW"/>
</dbReference>
<dbReference type="InterPro" id="IPR018098">
    <property type="entry name" value="Ribosomal_eS24_CS"/>
</dbReference>
<reference evidence="6 7" key="1">
    <citation type="submission" date="2019-02" db="EMBL/GenBank/DDBJ databases">
        <title>Genome sequencing of the rare red list fungi Phellinidium pouzarii.</title>
        <authorList>
            <person name="Buettner E."/>
            <person name="Kellner H."/>
        </authorList>
    </citation>
    <scope>NUCLEOTIDE SEQUENCE [LARGE SCALE GENOMIC DNA]</scope>
    <source>
        <strain evidence="6 7">DSM 108285</strain>
    </source>
</reference>
<organism evidence="6 7">
    <name type="scientific">Phellinidium pouzarii</name>
    <dbReference type="NCBI Taxonomy" id="167371"/>
    <lineage>
        <taxon>Eukaryota</taxon>
        <taxon>Fungi</taxon>
        <taxon>Dikarya</taxon>
        <taxon>Basidiomycota</taxon>
        <taxon>Agaricomycotina</taxon>
        <taxon>Agaricomycetes</taxon>
        <taxon>Hymenochaetales</taxon>
        <taxon>Hymenochaetaceae</taxon>
        <taxon>Phellinidium</taxon>
    </lineage>
</organism>
<dbReference type="GO" id="GO:0006412">
    <property type="term" value="P:translation"/>
    <property type="evidence" value="ECO:0007669"/>
    <property type="project" value="InterPro"/>
</dbReference>
<dbReference type="SUPFAM" id="SSF54189">
    <property type="entry name" value="Ribosomal proteins S24e, L23 and L15e"/>
    <property type="match status" value="1"/>
</dbReference>
<evidence type="ECO:0000256" key="1">
    <source>
        <dbReference type="ARBA" id="ARBA00009680"/>
    </source>
</evidence>
<proteinExistence type="inferred from homology"/>
<gene>
    <name evidence="6" type="ORF">EW145_g2200</name>
</gene>
<dbReference type="EMBL" id="SGPK01000072">
    <property type="protein sequence ID" value="THH09182.1"/>
    <property type="molecule type" value="Genomic_DNA"/>
</dbReference>
<dbReference type="InterPro" id="IPR013320">
    <property type="entry name" value="ConA-like_dom_sf"/>
</dbReference>
<sequence>MIVDVLHPSRPNVSKSELNEKLAALYKTEKERVVTFGFRTHFGGGRSTGFALIYDDEATQKKFEPRYRLVRSGLATKVEKPSRKLRKERKNRSKKVRGTKKTKAAEPAKKGRTLEELIHDEISLCCILCCRPFPLFDSVKTAMPRSIADLTNPLQLRADLNSTNSTSGSNSTNTSSKALWILEDNYAGQTFFDDWSFYTGPDPTNYVDRDTAFNSSLAYVMSDGTIIMTGDDTTTLPLGQNRKSVRISSNKTYNGGLFILDVNRAPWGCGVWPAFWTVGDNWPNGGEIDIIEGVHDNVHNQVTWHTLPGCTLEDTGNFTGSLVGQTDCNALINSNSGCGITDWSRVSYGETFDAQGGGIYAMLWDETGIAVWYFYRVSIPKDILVGQPQPTTWTTPSASLSPGGCDPFQFFVNHSIIFDITFCGDWAGNTYATTPGCTGTCQEHLQDPTNFVNASWSINTLKVYSKQVLTGVVSSFSPRRWSTPSFGALVFIAWLTGVLLVC</sequence>
<dbReference type="InterPro" id="IPR053709">
    <property type="entry name" value="eRP_eS24_sf"/>
</dbReference>
<feature type="domain" description="GH16" evidence="5">
    <location>
        <begin position="193"/>
        <end position="435"/>
    </location>
</feature>
<dbReference type="AlphaFoldDB" id="A0A4S4LBR8"/>
<dbReference type="Pfam" id="PF01282">
    <property type="entry name" value="Ribosomal_S24e"/>
    <property type="match status" value="1"/>
</dbReference>
<dbReference type="InterPro" id="IPR000757">
    <property type="entry name" value="Beta-glucanase-like"/>
</dbReference>
<accession>A0A4S4LBR8</accession>
<keyword evidence="2" id="KW-0689">Ribosomal protein</keyword>
<dbReference type="PANTHER" id="PTHR10963">
    <property type="entry name" value="GLYCOSYL HYDROLASE-RELATED"/>
    <property type="match status" value="1"/>
</dbReference>
<dbReference type="PROSITE" id="PS00529">
    <property type="entry name" value="RIBOSOMAL_S24E"/>
    <property type="match status" value="1"/>
</dbReference>
<dbReference type="InterPro" id="IPR012678">
    <property type="entry name" value="Ribosomal_uL23/eL15/eS24_sf"/>
</dbReference>
<keyword evidence="7" id="KW-1185">Reference proteome</keyword>
<dbReference type="GO" id="GO:0005840">
    <property type="term" value="C:ribosome"/>
    <property type="evidence" value="ECO:0007669"/>
    <property type="project" value="UniProtKB-KW"/>
</dbReference>
<dbReference type="Gene3D" id="2.60.120.200">
    <property type="match status" value="1"/>
</dbReference>
<dbReference type="SUPFAM" id="SSF49899">
    <property type="entry name" value="Concanavalin A-like lectins/glucanases"/>
    <property type="match status" value="1"/>
</dbReference>
<evidence type="ECO:0000313" key="7">
    <source>
        <dbReference type="Proteomes" id="UP000308199"/>
    </source>
</evidence>
<comment type="similarity">
    <text evidence="1">Belongs to the eukaryotic ribosomal protein eS24 family.</text>
</comment>
<dbReference type="OrthoDB" id="192832at2759"/>
<dbReference type="GO" id="GO:0004553">
    <property type="term" value="F:hydrolase activity, hydrolyzing O-glycosyl compounds"/>
    <property type="evidence" value="ECO:0007669"/>
    <property type="project" value="InterPro"/>
</dbReference>
<dbReference type="PROSITE" id="PS51762">
    <property type="entry name" value="GH16_2"/>
    <property type="match status" value="1"/>
</dbReference>
<evidence type="ECO:0000256" key="4">
    <source>
        <dbReference type="SAM" id="MobiDB-lite"/>
    </source>
</evidence>
<evidence type="ECO:0000313" key="6">
    <source>
        <dbReference type="EMBL" id="THH09182.1"/>
    </source>
</evidence>
<dbReference type="InterPro" id="IPR001976">
    <property type="entry name" value="Ribosomal_eS24"/>
</dbReference>
<dbReference type="Pfam" id="PF26113">
    <property type="entry name" value="GH16_XgeA"/>
    <property type="match status" value="1"/>
</dbReference>
<evidence type="ECO:0000256" key="3">
    <source>
        <dbReference type="ARBA" id="ARBA00023274"/>
    </source>
</evidence>
<dbReference type="GO" id="GO:0009251">
    <property type="term" value="P:glucan catabolic process"/>
    <property type="evidence" value="ECO:0007669"/>
    <property type="project" value="TreeGrafter"/>
</dbReference>